<keyword evidence="10" id="KW-1185">Reference proteome</keyword>
<dbReference type="SUPFAM" id="SSF46626">
    <property type="entry name" value="Cytochrome c"/>
    <property type="match status" value="1"/>
</dbReference>
<evidence type="ECO:0000313" key="10">
    <source>
        <dbReference type="Proteomes" id="UP000321926"/>
    </source>
</evidence>
<keyword evidence="4" id="KW-0249">Electron transport</keyword>
<dbReference type="PROSITE" id="PS51257">
    <property type="entry name" value="PROKAR_LIPOPROTEIN"/>
    <property type="match status" value="1"/>
</dbReference>
<keyword evidence="3 6" id="KW-0479">Metal-binding</keyword>
<dbReference type="InterPro" id="IPR009056">
    <property type="entry name" value="Cyt_c-like_dom"/>
</dbReference>
<feature type="binding site" description="covalent" evidence="6">
    <location>
        <position position="125"/>
    </location>
    <ligand>
        <name>heme c</name>
        <dbReference type="ChEBI" id="CHEBI:61717"/>
    </ligand>
</feature>
<evidence type="ECO:0000256" key="2">
    <source>
        <dbReference type="ARBA" id="ARBA00022617"/>
    </source>
</evidence>
<dbReference type="GO" id="GO:0020037">
    <property type="term" value="F:heme binding"/>
    <property type="evidence" value="ECO:0007669"/>
    <property type="project" value="InterPro"/>
</dbReference>
<sequence length="148" mass="15770">MKKSLLILSCCAFLASCNNSSSEYAEHYDRQDRDTTAAVSTNTSAPETEAPAGAAATALADGNYEKGAKLISQSDCMACHQEKTKVVGPAYVEVAQKYEFTDKNVNYLAGKIIEGGAGVWGQVPMSPHPNVSKADAAEMAKYILSLRN</sequence>
<evidence type="ECO:0000256" key="6">
    <source>
        <dbReference type="PIRSR" id="PIRSR602324-1"/>
    </source>
</evidence>
<keyword evidence="5 6" id="KW-0408">Iron</keyword>
<evidence type="ECO:0000256" key="3">
    <source>
        <dbReference type="ARBA" id="ARBA00022723"/>
    </source>
</evidence>
<keyword evidence="2 6" id="KW-0349">Heme</keyword>
<feature type="binding site" description="covalent" evidence="6">
    <location>
        <position position="76"/>
    </location>
    <ligand>
        <name>heme c</name>
        <dbReference type="ChEBI" id="CHEBI:61717"/>
    </ligand>
</feature>
<name>A0A5C8KCA9_9BACT</name>
<dbReference type="EMBL" id="VRTY01000022">
    <property type="protein sequence ID" value="TXK48735.1"/>
    <property type="molecule type" value="Genomic_DNA"/>
</dbReference>
<evidence type="ECO:0000313" key="9">
    <source>
        <dbReference type="EMBL" id="TXK48735.1"/>
    </source>
</evidence>
<evidence type="ECO:0000256" key="4">
    <source>
        <dbReference type="ARBA" id="ARBA00022982"/>
    </source>
</evidence>
<dbReference type="AlphaFoldDB" id="A0A5C8KCA9"/>
<dbReference type="RefSeq" id="WP_147921161.1">
    <property type="nucleotide sequence ID" value="NZ_VRTY01000022.1"/>
</dbReference>
<dbReference type="PRINTS" id="PR00606">
    <property type="entry name" value="CYTCHROMECID"/>
</dbReference>
<dbReference type="Proteomes" id="UP000321926">
    <property type="component" value="Unassembled WGS sequence"/>
</dbReference>
<dbReference type="GO" id="GO:0009055">
    <property type="term" value="F:electron transfer activity"/>
    <property type="evidence" value="ECO:0007669"/>
    <property type="project" value="InterPro"/>
</dbReference>
<accession>A0A5C8KCA9</accession>
<evidence type="ECO:0000256" key="7">
    <source>
        <dbReference type="SAM" id="SignalP"/>
    </source>
</evidence>
<proteinExistence type="predicted"/>
<reference evidence="9 10" key="1">
    <citation type="submission" date="2019-08" db="EMBL/GenBank/DDBJ databases">
        <authorList>
            <person name="Shi S."/>
        </authorList>
    </citation>
    <scope>NUCLEOTIDE SEQUENCE [LARGE SCALE GENOMIC DNA]</scope>
    <source>
        <strain evidence="9 10">GY10130</strain>
    </source>
</reference>
<evidence type="ECO:0000256" key="1">
    <source>
        <dbReference type="ARBA" id="ARBA00022448"/>
    </source>
</evidence>
<dbReference type="InterPro" id="IPR002324">
    <property type="entry name" value="Cyt_c_ID"/>
</dbReference>
<organism evidence="9 10">
    <name type="scientific">Pontibacter qinzhouensis</name>
    <dbReference type="NCBI Taxonomy" id="2603253"/>
    <lineage>
        <taxon>Bacteria</taxon>
        <taxon>Pseudomonadati</taxon>
        <taxon>Bacteroidota</taxon>
        <taxon>Cytophagia</taxon>
        <taxon>Cytophagales</taxon>
        <taxon>Hymenobacteraceae</taxon>
        <taxon>Pontibacter</taxon>
    </lineage>
</organism>
<dbReference type="Gene3D" id="1.10.760.10">
    <property type="entry name" value="Cytochrome c-like domain"/>
    <property type="match status" value="1"/>
</dbReference>
<dbReference type="OrthoDB" id="9814063at2"/>
<feature type="chain" id="PRO_5022781924" evidence="7">
    <location>
        <begin position="26"/>
        <end position="148"/>
    </location>
</feature>
<keyword evidence="7" id="KW-0732">Signal</keyword>
<keyword evidence="1" id="KW-0813">Transport</keyword>
<feature type="binding site" description="covalent" evidence="6">
    <location>
        <position position="80"/>
    </location>
    <ligand>
        <name>heme c</name>
        <dbReference type="ChEBI" id="CHEBI:61717"/>
    </ligand>
</feature>
<dbReference type="PROSITE" id="PS51007">
    <property type="entry name" value="CYTC"/>
    <property type="match status" value="1"/>
</dbReference>
<gene>
    <name evidence="9" type="ORF">FVR03_07690</name>
</gene>
<comment type="PTM">
    <text evidence="6">Binds 1 heme c group covalently per subunit.</text>
</comment>
<dbReference type="Pfam" id="PF00034">
    <property type="entry name" value="Cytochrom_C"/>
    <property type="match status" value="1"/>
</dbReference>
<dbReference type="GO" id="GO:0005506">
    <property type="term" value="F:iron ion binding"/>
    <property type="evidence" value="ECO:0007669"/>
    <property type="project" value="InterPro"/>
</dbReference>
<comment type="caution">
    <text evidence="9">The sequence shown here is derived from an EMBL/GenBank/DDBJ whole genome shotgun (WGS) entry which is preliminary data.</text>
</comment>
<feature type="signal peptide" evidence="7">
    <location>
        <begin position="1"/>
        <end position="25"/>
    </location>
</feature>
<feature type="domain" description="Cytochrome c" evidence="8">
    <location>
        <begin position="62"/>
        <end position="147"/>
    </location>
</feature>
<protein>
    <submittedName>
        <fullName evidence="9">C-type cytochrome</fullName>
    </submittedName>
</protein>
<evidence type="ECO:0000259" key="8">
    <source>
        <dbReference type="PROSITE" id="PS51007"/>
    </source>
</evidence>
<evidence type="ECO:0000256" key="5">
    <source>
        <dbReference type="ARBA" id="ARBA00023004"/>
    </source>
</evidence>
<dbReference type="InterPro" id="IPR036909">
    <property type="entry name" value="Cyt_c-like_dom_sf"/>
</dbReference>